<dbReference type="Gene3D" id="1.10.238.10">
    <property type="entry name" value="EF-hand"/>
    <property type="match status" value="2"/>
</dbReference>
<feature type="compositionally biased region" description="Basic and acidic residues" evidence="3">
    <location>
        <begin position="527"/>
        <end position="551"/>
    </location>
</feature>
<evidence type="ECO:0000256" key="1">
    <source>
        <dbReference type="ARBA" id="ARBA00010994"/>
    </source>
</evidence>
<feature type="compositionally biased region" description="Basic and acidic residues" evidence="3">
    <location>
        <begin position="90"/>
        <end position="103"/>
    </location>
</feature>
<feature type="compositionally biased region" description="Basic and acidic residues" evidence="3">
    <location>
        <begin position="290"/>
        <end position="307"/>
    </location>
</feature>
<keyword evidence="2" id="KW-0175">Coiled coil</keyword>
<feature type="compositionally biased region" description="Low complexity" evidence="3">
    <location>
        <begin position="249"/>
        <end position="258"/>
    </location>
</feature>
<dbReference type="OrthoDB" id="548799at2759"/>
<comment type="caution">
    <text evidence="4">The sequence shown here is derived from an EMBL/GenBank/DDBJ whole genome shotgun (WGS) entry which is preliminary data.</text>
</comment>
<accession>A0A812U2K2</accession>
<feature type="coiled-coil region" evidence="2">
    <location>
        <begin position="168"/>
        <end position="206"/>
    </location>
</feature>
<dbReference type="AlphaFoldDB" id="A0A812U2K2"/>
<evidence type="ECO:0000256" key="3">
    <source>
        <dbReference type="SAM" id="MobiDB-lite"/>
    </source>
</evidence>
<evidence type="ECO:0000256" key="2">
    <source>
        <dbReference type="SAM" id="Coils"/>
    </source>
</evidence>
<dbReference type="SUPFAM" id="SSF47473">
    <property type="entry name" value="EF-hand"/>
    <property type="match status" value="2"/>
</dbReference>
<organism evidence="4 5">
    <name type="scientific">Symbiodinium necroappetens</name>
    <dbReference type="NCBI Taxonomy" id="1628268"/>
    <lineage>
        <taxon>Eukaryota</taxon>
        <taxon>Sar</taxon>
        <taxon>Alveolata</taxon>
        <taxon>Dinophyceae</taxon>
        <taxon>Suessiales</taxon>
        <taxon>Symbiodiniaceae</taxon>
        <taxon>Symbiodinium</taxon>
    </lineage>
</organism>
<feature type="coiled-coil region" evidence="2">
    <location>
        <begin position="110"/>
        <end position="137"/>
    </location>
</feature>
<dbReference type="Proteomes" id="UP000601435">
    <property type="component" value="Unassembled WGS sequence"/>
</dbReference>
<dbReference type="Pfam" id="PF05517">
    <property type="entry name" value="p25-alpha"/>
    <property type="match status" value="2"/>
</dbReference>
<feature type="region of interest" description="Disordered" evidence="3">
    <location>
        <begin position="249"/>
        <end position="598"/>
    </location>
</feature>
<name>A0A812U2K2_9DINO</name>
<dbReference type="GO" id="GO:0005874">
    <property type="term" value="C:microtubule"/>
    <property type="evidence" value="ECO:0007669"/>
    <property type="project" value="TreeGrafter"/>
</dbReference>
<comment type="similarity">
    <text evidence="1">Belongs to the TPPP family.</text>
</comment>
<proteinExistence type="inferred from homology"/>
<protein>
    <submittedName>
        <fullName evidence="4">TTN protein</fullName>
    </submittedName>
</protein>
<feature type="region of interest" description="Disordered" evidence="3">
    <location>
        <begin position="933"/>
        <end position="968"/>
    </location>
</feature>
<dbReference type="PANTHER" id="PTHR12932:SF9">
    <property type="entry name" value="TUBULIN POLYMERIZATION-PROMOTING PROTEIN HOMOLOG"/>
    <property type="match status" value="1"/>
</dbReference>
<feature type="compositionally biased region" description="Basic and acidic residues" evidence="3">
    <location>
        <begin position="467"/>
        <end position="500"/>
    </location>
</feature>
<gene>
    <name evidence="4" type="primary">TTN</name>
    <name evidence="4" type="ORF">SNEC2469_LOCUS15985</name>
</gene>
<feature type="region of interest" description="Disordered" evidence="3">
    <location>
        <begin position="1"/>
        <end position="20"/>
    </location>
</feature>
<dbReference type="InterPro" id="IPR011992">
    <property type="entry name" value="EF-hand-dom_pair"/>
</dbReference>
<dbReference type="InterPro" id="IPR008907">
    <property type="entry name" value="TPP/p25"/>
</dbReference>
<feature type="compositionally biased region" description="Basic and acidic residues" evidence="3">
    <location>
        <begin position="565"/>
        <end position="597"/>
    </location>
</feature>
<feature type="compositionally biased region" description="Basic and acidic residues" evidence="3">
    <location>
        <begin position="335"/>
        <end position="368"/>
    </location>
</feature>
<reference evidence="4" key="1">
    <citation type="submission" date="2021-02" db="EMBL/GenBank/DDBJ databases">
        <authorList>
            <person name="Dougan E. K."/>
            <person name="Rhodes N."/>
            <person name="Thang M."/>
            <person name="Chan C."/>
        </authorList>
    </citation>
    <scope>NUCLEOTIDE SEQUENCE</scope>
</reference>
<feature type="compositionally biased region" description="Basic and acidic residues" evidence="3">
    <location>
        <begin position="8"/>
        <end position="20"/>
    </location>
</feature>
<feature type="compositionally biased region" description="Basic and acidic residues" evidence="3">
    <location>
        <begin position="428"/>
        <end position="437"/>
    </location>
</feature>
<feature type="region of interest" description="Disordered" evidence="3">
    <location>
        <begin position="619"/>
        <end position="642"/>
    </location>
</feature>
<dbReference type="GO" id="GO:0032273">
    <property type="term" value="P:positive regulation of protein polymerization"/>
    <property type="evidence" value="ECO:0007669"/>
    <property type="project" value="TreeGrafter"/>
</dbReference>
<keyword evidence="5" id="KW-1185">Reference proteome</keyword>
<feature type="compositionally biased region" description="Low complexity" evidence="3">
    <location>
        <begin position="415"/>
        <end position="424"/>
    </location>
</feature>
<sequence>MVRQWTLLEKERDEANQERHVNDLQREAIQRERERLLEEGARLQESRLAWQGAMQEADLQRQHGEIQQSLLKAKRLEDEQRLMFDSARESARKEAEQVHKAAETQRQTDALEHQKQLSELKEQVAVLQVELAHREQAAQPQQPDLHLFLDQLLQQFRRAESQSTSSSEEKERALRDEEMKQLREARQQEQAEVADLKAEVRRLHVELTKPKPPEAVEMQMPQQLLETLQELVQRLPMQAEQTDKEAISKAAAAKAVATKAEEGSVAQDRAKEEEEEEEHLAAARQAAAKQAEDQRVAAEEARKKEEQLLAQEVAAKEAAEKEEEAAATEAAEKEEEQRVAAEEARKKEQRLAQEVAAKEAAEKEEEQRLVAAKEAAEKEEEQRLAAEEARKKEEQRVAQEVAAKEAAKKEEEQRLAAAKEATAEQAEEERVGAEAARKKEKQRAAQEVAANEAAEKEEELHLVAAKEAAEKEEEQRVAAEEARKKEEQRLPQEVAAKEAAENEEEQRLAAAKEAADEQAEEQLVAAEEARKKEEQRLAEEVAAKEAVEKEISTTAGQATAEQAEEERVGAEEVRKKEEQRFAQEVTAKEATERERPTAADAVAEELLQQVTAEAVLEQHEAARRRAAQQSAQSPGEASRDGDAVDTITDEVLQLLMQELADELMPSEGDAGQPGVELQAAFYSGLRGGQLFGEAVVRICQKWGWTDSLPFAEGSSGIVRAWALQCRRVLPGRSYRIPTGHDRLLLSVNALLCAAALPSGLDTLASDCLGELAGASGRLDLNRCSHLADQLVTSRLTGRRGRADTSLERHEENPGILTGQPKMAELADIAPIFSSYSASSSGEIDGRSFTKLCKDCSLVDRIFSSTDADLIFAKVVPKGQRRITIAEFEKALGLIAERRGCSQEDVMQRVADGAGPALEGTKAEAVRFHDDKTTYTGTHARGGPESVPKGYGHVPQSMKPRRSLSRTSSGACALPNLLGASTGSSSGLERKLSRTGSNGWIRPLTPLEKAATIGRREGCGLLENVFEAYCSPGQTEMDGKGFAKLMKDSKIVGTRFTTTDGLQKLNGIGSFWLVCVSVQITGG</sequence>
<dbReference type="GO" id="GO:0046785">
    <property type="term" value="P:microtubule polymerization"/>
    <property type="evidence" value="ECO:0007669"/>
    <property type="project" value="InterPro"/>
</dbReference>
<dbReference type="GO" id="GO:0015631">
    <property type="term" value="F:tubulin binding"/>
    <property type="evidence" value="ECO:0007669"/>
    <property type="project" value="InterPro"/>
</dbReference>
<dbReference type="PANTHER" id="PTHR12932">
    <property type="entry name" value="P25 ALPHA-RELATED"/>
    <property type="match status" value="1"/>
</dbReference>
<dbReference type="GO" id="GO:0001578">
    <property type="term" value="P:microtubule bundle formation"/>
    <property type="evidence" value="ECO:0007669"/>
    <property type="project" value="TreeGrafter"/>
</dbReference>
<feature type="compositionally biased region" description="Basic and acidic residues" evidence="3">
    <location>
        <begin position="374"/>
        <end position="414"/>
    </location>
</feature>
<dbReference type="EMBL" id="CAJNJA010026095">
    <property type="protein sequence ID" value="CAE7554473.1"/>
    <property type="molecule type" value="Genomic_DNA"/>
</dbReference>
<evidence type="ECO:0000313" key="5">
    <source>
        <dbReference type="Proteomes" id="UP000601435"/>
    </source>
</evidence>
<feature type="region of interest" description="Disordered" evidence="3">
    <location>
        <begin position="90"/>
        <end position="110"/>
    </location>
</feature>
<evidence type="ECO:0000313" key="4">
    <source>
        <dbReference type="EMBL" id="CAE7554473.1"/>
    </source>
</evidence>